<dbReference type="AlphaFoldDB" id="A0AAV8UVV3"/>
<dbReference type="EMBL" id="JAMWBK010000004">
    <property type="protein sequence ID" value="KAJ8906189.1"/>
    <property type="molecule type" value="Genomic_DNA"/>
</dbReference>
<name>A0AAV8UVV3_9RHOD</name>
<keyword evidence="2" id="KW-1185">Reference proteome</keyword>
<sequence>MVAFRMLELSEYEDKERELMAEKDCHFVFASDWLASSRQMSICKNFMAFHIFPRSEQEVRDNICLWEIVNLGRHSGWGEHTATGAEACALLIPKKLHWYLRSVSRSEISASIVEILSDIIDLDESQGTVVRDELAPSVWKELSTKMEMEETSAEQECLSSAYLLDDMLGDLLMPVPAMDEYDNHSPFLKWRVTLNAVVVAERPEQVADLKMTGLLHKLYADLVQCRTVFCCYEDMDEDSLLEIVQDFAARGVEGRQLFNRQVEMLENSIFAGLPTEIKNHHILPQFLLSGGSAETESPRDSVNVEMAS</sequence>
<organism evidence="1 2">
    <name type="scientific">Rhodosorus marinus</name>
    <dbReference type="NCBI Taxonomy" id="101924"/>
    <lineage>
        <taxon>Eukaryota</taxon>
        <taxon>Rhodophyta</taxon>
        <taxon>Stylonematophyceae</taxon>
        <taxon>Stylonematales</taxon>
        <taxon>Stylonemataceae</taxon>
        <taxon>Rhodosorus</taxon>
    </lineage>
</organism>
<protein>
    <submittedName>
        <fullName evidence="1">Uncharacterized protein</fullName>
    </submittedName>
</protein>
<comment type="caution">
    <text evidence="1">The sequence shown here is derived from an EMBL/GenBank/DDBJ whole genome shotgun (WGS) entry which is preliminary data.</text>
</comment>
<evidence type="ECO:0000313" key="2">
    <source>
        <dbReference type="Proteomes" id="UP001157974"/>
    </source>
</evidence>
<accession>A0AAV8UVV3</accession>
<reference evidence="1 2" key="1">
    <citation type="journal article" date="2023" name="Nat. Commun.">
        <title>Origin of minicircular mitochondrial genomes in red algae.</title>
        <authorList>
            <person name="Lee Y."/>
            <person name="Cho C.H."/>
            <person name="Lee Y.M."/>
            <person name="Park S.I."/>
            <person name="Yang J.H."/>
            <person name="West J.A."/>
            <person name="Bhattacharya D."/>
            <person name="Yoon H.S."/>
        </authorList>
    </citation>
    <scope>NUCLEOTIDE SEQUENCE [LARGE SCALE GENOMIC DNA]</scope>
    <source>
        <strain evidence="1 2">CCMP1338</strain>
        <tissue evidence="1">Whole cell</tissue>
    </source>
</reference>
<gene>
    <name evidence="1" type="ORF">NDN08_002684</name>
</gene>
<dbReference type="Proteomes" id="UP001157974">
    <property type="component" value="Unassembled WGS sequence"/>
</dbReference>
<evidence type="ECO:0000313" key="1">
    <source>
        <dbReference type="EMBL" id="KAJ8906189.1"/>
    </source>
</evidence>
<proteinExistence type="predicted"/>